<evidence type="ECO:0000256" key="1">
    <source>
        <dbReference type="SAM" id="MobiDB-lite"/>
    </source>
</evidence>
<dbReference type="Proteomes" id="UP000738349">
    <property type="component" value="Unassembled WGS sequence"/>
</dbReference>
<proteinExistence type="predicted"/>
<sequence>MKPPQEQKCNKTKNPTKKEIDPGSSEIPSMLWKRWRRHINRKSQGWQPLAAIPTKAFISTTLFAWIYGVKMGDTSSQNTLSYPDEPTRGALVNQLFLHSFSPCRPPLMSVSLFIRPYLTRRLMPSGFPSCSVLLRQTSWRRPRSLPHQSACSPSRHHGDPHRYSIAGARPEDPWYLRAPRDALTVIEIPGRNPCSVALEGVPRLGAVLLRVTGWKSWRALSTVQLIKMKIMNFGPSRIRKGC</sequence>
<organism evidence="2 3">
    <name type="scientific">Dactylonectria macrodidyma</name>
    <dbReference type="NCBI Taxonomy" id="307937"/>
    <lineage>
        <taxon>Eukaryota</taxon>
        <taxon>Fungi</taxon>
        <taxon>Dikarya</taxon>
        <taxon>Ascomycota</taxon>
        <taxon>Pezizomycotina</taxon>
        <taxon>Sordariomycetes</taxon>
        <taxon>Hypocreomycetidae</taxon>
        <taxon>Hypocreales</taxon>
        <taxon>Nectriaceae</taxon>
        <taxon>Dactylonectria</taxon>
    </lineage>
</organism>
<protein>
    <submittedName>
        <fullName evidence="2">Uncharacterized protein</fullName>
    </submittedName>
</protein>
<gene>
    <name evidence="2" type="ORF">EDB81DRAFT_517467</name>
</gene>
<accession>A0A9P9J641</accession>
<dbReference type="EMBL" id="JAGMUV010000009">
    <property type="protein sequence ID" value="KAH7144078.1"/>
    <property type="molecule type" value="Genomic_DNA"/>
</dbReference>
<comment type="caution">
    <text evidence="2">The sequence shown here is derived from an EMBL/GenBank/DDBJ whole genome shotgun (WGS) entry which is preliminary data.</text>
</comment>
<dbReference type="AlphaFoldDB" id="A0A9P9J641"/>
<name>A0A9P9J641_9HYPO</name>
<evidence type="ECO:0000313" key="2">
    <source>
        <dbReference type="EMBL" id="KAH7144078.1"/>
    </source>
</evidence>
<feature type="region of interest" description="Disordered" evidence="1">
    <location>
        <begin position="1"/>
        <end position="25"/>
    </location>
</feature>
<keyword evidence="3" id="KW-1185">Reference proteome</keyword>
<evidence type="ECO:0000313" key="3">
    <source>
        <dbReference type="Proteomes" id="UP000738349"/>
    </source>
</evidence>
<reference evidence="2" key="1">
    <citation type="journal article" date="2021" name="Nat. Commun.">
        <title>Genetic determinants of endophytism in the Arabidopsis root mycobiome.</title>
        <authorList>
            <person name="Mesny F."/>
            <person name="Miyauchi S."/>
            <person name="Thiergart T."/>
            <person name="Pickel B."/>
            <person name="Atanasova L."/>
            <person name="Karlsson M."/>
            <person name="Huettel B."/>
            <person name="Barry K.W."/>
            <person name="Haridas S."/>
            <person name="Chen C."/>
            <person name="Bauer D."/>
            <person name="Andreopoulos W."/>
            <person name="Pangilinan J."/>
            <person name="LaButti K."/>
            <person name="Riley R."/>
            <person name="Lipzen A."/>
            <person name="Clum A."/>
            <person name="Drula E."/>
            <person name="Henrissat B."/>
            <person name="Kohler A."/>
            <person name="Grigoriev I.V."/>
            <person name="Martin F.M."/>
            <person name="Hacquard S."/>
        </authorList>
    </citation>
    <scope>NUCLEOTIDE SEQUENCE</scope>
    <source>
        <strain evidence="2">MPI-CAGE-AT-0147</strain>
    </source>
</reference>